<protein>
    <recommendedName>
        <fullName evidence="4">Transmembrane protein</fullName>
    </recommendedName>
</protein>
<keyword evidence="1" id="KW-0472">Membrane</keyword>
<dbReference type="EMBL" id="CP038013">
    <property type="protein sequence ID" value="QBQ08067.1"/>
    <property type="molecule type" value="Genomic_DNA"/>
</dbReference>
<dbReference type="KEGG" id="sgq:SGLAD_v1c08680"/>
<dbReference type="RefSeq" id="WP_134298044.1">
    <property type="nucleotide sequence ID" value="NZ_CP038013.1"/>
</dbReference>
<keyword evidence="1" id="KW-0812">Transmembrane</keyword>
<feature type="transmembrane region" description="Helical" evidence="1">
    <location>
        <begin position="9"/>
        <end position="27"/>
    </location>
</feature>
<sequence>MSRILKKVLSLRSLIIINLFVISSLLTNLYKDTLFSKDFYIISFVFNFLCTVFLFSTITLLFNLTKILSKLDKDGIYWLKFYFKIVLTFIFLFVISIFIYKFKFNLSSLFNVLVIILLSFIAIVFLLVQIKWISLQKIKTKIYHLIKLVLKDFVKIKLNFLLILQSLLIKLKIIFLKFTNFKINYIKTKYIKKIKIIYGDQFVQFC</sequence>
<accession>A0A4P7AIF9</accession>
<evidence type="ECO:0008006" key="4">
    <source>
        <dbReference type="Google" id="ProtNLM"/>
    </source>
</evidence>
<organism evidence="2 3">
    <name type="scientific">Spiroplasma gladiatoris</name>
    <dbReference type="NCBI Taxonomy" id="2143"/>
    <lineage>
        <taxon>Bacteria</taxon>
        <taxon>Bacillati</taxon>
        <taxon>Mycoplasmatota</taxon>
        <taxon>Mollicutes</taxon>
        <taxon>Entomoplasmatales</taxon>
        <taxon>Spiroplasmataceae</taxon>
        <taxon>Spiroplasma</taxon>
    </lineage>
</organism>
<dbReference type="AlphaFoldDB" id="A0A4P7AIF9"/>
<dbReference type="Proteomes" id="UP000294309">
    <property type="component" value="Chromosome"/>
</dbReference>
<feature type="transmembrane region" description="Helical" evidence="1">
    <location>
        <begin position="81"/>
        <end position="100"/>
    </location>
</feature>
<feature type="transmembrane region" description="Helical" evidence="1">
    <location>
        <begin position="112"/>
        <end position="135"/>
    </location>
</feature>
<proteinExistence type="predicted"/>
<evidence type="ECO:0000313" key="3">
    <source>
        <dbReference type="Proteomes" id="UP000294309"/>
    </source>
</evidence>
<reference evidence="2 3" key="1">
    <citation type="submission" date="2019-03" db="EMBL/GenBank/DDBJ databases">
        <title>Complete genome sequence of Spiroplasma gladiatoris TG-1 (DSM 22552).</title>
        <authorList>
            <person name="Lin Y.-C."/>
            <person name="Chou L."/>
            <person name="Kuo C.-H."/>
        </authorList>
    </citation>
    <scope>NUCLEOTIDE SEQUENCE [LARGE SCALE GENOMIC DNA]</scope>
    <source>
        <strain evidence="2 3">TG-1</strain>
    </source>
</reference>
<keyword evidence="1" id="KW-1133">Transmembrane helix</keyword>
<evidence type="ECO:0000256" key="1">
    <source>
        <dbReference type="SAM" id="Phobius"/>
    </source>
</evidence>
<evidence type="ECO:0000313" key="2">
    <source>
        <dbReference type="EMBL" id="QBQ08067.1"/>
    </source>
</evidence>
<keyword evidence="3" id="KW-1185">Reference proteome</keyword>
<name>A0A4P7AIF9_9MOLU</name>
<gene>
    <name evidence="2" type="ORF">SGLAD_v1c08680</name>
</gene>
<feature type="transmembrane region" description="Helical" evidence="1">
    <location>
        <begin position="39"/>
        <end position="61"/>
    </location>
</feature>